<dbReference type="InterPro" id="IPR045109">
    <property type="entry name" value="LSDs-like"/>
</dbReference>
<keyword evidence="7" id="KW-0863">Zinc-finger</keyword>
<feature type="compositionally biased region" description="Basic residues" evidence="8">
    <location>
        <begin position="385"/>
        <end position="398"/>
    </location>
</feature>
<keyword evidence="6" id="KW-0539">Nucleus</keyword>
<dbReference type="InterPro" id="IPR017956">
    <property type="entry name" value="AT_hook_DNA-bd_motif"/>
</dbReference>
<reference evidence="11 12" key="1">
    <citation type="journal article" date="2021" name="Commun. Biol.">
        <title>The genome of Shorea leprosula (Dipterocarpaceae) highlights the ecological relevance of drought in aseasonal tropical rainforests.</title>
        <authorList>
            <person name="Ng K.K.S."/>
            <person name="Kobayashi M.J."/>
            <person name="Fawcett J.A."/>
            <person name="Hatakeyama M."/>
            <person name="Paape T."/>
            <person name="Ng C.H."/>
            <person name="Ang C.C."/>
            <person name="Tnah L.H."/>
            <person name="Lee C.T."/>
            <person name="Nishiyama T."/>
            <person name="Sese J."/>
            <person name="O'Brien M.J."/>
            <person name="Copetti D."/>
            <person name="Mohd Noor M.I."/>
            <person name="Ong R.C."/>
            <person name="Putra M."/>
            <person name="Sireger I.Z."/>
            <person name="Indrioko S."/>
            <person name="Kosugi Y."/>
            <person name="Izuno A."/>
            <person name="Isagi Y."/>
            <person name="Lee S.L."/>
            <person name="Shimizu K.K."/>
        </authorList>
    </citation>
    <scope>NUCLEOTIDE SEQUENCE [LARGE SCALE GENOMIC DNA]</scope>
    <source>
        <strain evidence="11">214</strain>
    </source>
</reference>
<feature type="compositionally biased region" description="Basic residues" evidence="8">
    <location>
        <begin position="270"/>
        <end position="285"/>
    </location>
</feature>
<dbReference type="PROSITE" id="PS51184">
    <property type="entry name" value="JMJC"/>
    <property type="match status" value="1"/>
</dbReference>
<evidence type="ECO:0000259" key="9">
    <source>
        <dbReference type="PROSITE" id="PS50089"/>
    </source>
</evidence>
<dbReference type="Pfam" id="PF10497">
    <property type="entry name" value="zf-4CXXC_R1"/>
    <property type="match status" value="1"/>
</dbReference>
<protein>
    <submittedName>
        <fullName evidence="11">Uncharacterized protein</fullName>
    </submittedName>
</protein>
<evidence type="ECO:0000256" key="3">
    <source>
        <dbReference type="ARBA" id="ARBA00022723"/>
    </source>
</evidence>
<name>A0AAV5KLW2_9ROSI</name>
<dbReference type="CDD" id="cd02208">
    <property type="entry name" value="cupin_RmlC-like"/>
    <property type="match status" value="1"/>
</dbReference>
<feature type="region of interest" description="Disordered" evidence="8">
    <location>
        <begin position="593"/>
        <end position="620"/>
    </location>
</feature>
<dbReference type="PRINTS" id="PR00929">
    <property type="entry name" value="ATHOOK"/>
</dbReference>
<evidence type="ECO:0000256" key="8">
    <source>
        <dbReference type="SAM" id="MobiDB-lite"/>
    </source>
</evidence>
<dbReference type="GO" id="GO:0032454">
    <property type="term" value="F:histone H3K9 demethylase activity"/>
    <property type="evidence" value="ECO:0007669"/>
    <property type="project" value="InterPro"/>
</dbReference>
<dbReference type="SUPFAM" id="SSF51197">
    <property type="entry name" value="Clavaminate synthase-like"/>
    <property type="match status" value="1"/>
</dbReference>
<keyword evidence="12" id="KW-1185">Reference proteome</keyword>
<dbReference type="EMBL" id="BPVZ01000069">
    <property type="protein sequence ID" value="GKV25600.1"/>
    <property type="molecule type" value="Genomic_DNA"/>
</dbReference>
<dbReference type="GO" id="GO:0000785">
    <property type="term" value="C:chromatin"/>
    <property type="evidence" value="ECO:0007669"/>
    <property type="project" value="TreeGrafter"/>
</dbReference>
<dbReference type="SMART" id="SM00384">
    <property type="entry name" value="AT_hook"/>
    <property type="match status" value="5"/>
</dbReference>
<dbReference type="PANTHER" id="PTHR12549">
    <property type="entry name" value="JMJC DOMAIN-CONTAINING HISTONE DEMETHYLATION PROTEIN"/>
    <property type="match status" value="1"/>
</dbReference>
<keyword evidence="5" id="KW-0804">Transcription</keyword>
<feature type="region of interest" description="Disordered" evidence="8">
    <location>
        <begin position="1"/>
        <end position="58"/>
    </location>
</feature>
<dbReference type="GO" id="GO:0003712">
    <property type="term" value="F:transcription coregulator activity"/>
    <property type="evidence" value="ECO:0007669"/>
    <property type="project" value="TreeGrafter"/>
</dbReference>
<evidence type="ECO:0000313" key="12">
    <source>
        <dbReference type="Proteomes" id="UP001054252"/>
    </source>
</evidence>
<feature type="compositionally biased region" description="Polar residues" evidence="8">
    <location>
        <begin position="344"/>
        <end position="357"/>
    </location>
</feature>
<feature type="region of interest" description="Disordered" evidence="8">
    <location>
        <begin position="270"/>
        <end position="289"/>
    </location>
</feature>
<feature type="compositionally biased region" description="Basic residues" evidence="8">
    <location>
        <begin position="315"/>
        <end position="328"/>
    </location>
</feature>
<feature type="region of interest" description="Disordered" evidence="8">
    <location>
        <begin position="437"/>
        <end position="494"/>
    </location>
</feature>
<dbReference type="Gene3D" id="2.60.120.650">
    <property type="entry name" value="Cupin"/>
    <property type="match status" value="2"/>
</dbReference>
<dbReference type="GO" id="GO:0006357">
    <property type="term" value="P:regulation of transcription by RNA polymerase II"/>
    <property type="evidence" value="ECO:0007669"/>
    <property type="project" value="TreeGrafter"/>
</dbReference>
<dbReference type="GO" id="GO:0008270">
    <property type="term" value="F:zinc ion binding"/>
    <property type="evidence" value="ECO:0007669"/>
    <property type="project" value="UniProtKB-KW"/>
</dbReference>
<comment type="caution">
    <text evidence="11">The sequence shown here is derived from an EMBL/GenBank/DDBJ whole genome shotgun (WGS) entry which is preliminary data.</text>
</comment>
<accession>A0AAV5KLW2</accession>
<feature type="compositionally biased region" description="Basic residues" evidence="8">
    <location>
        <begin position="461"/>
        <end position="475"/>
    </location>
</feature>
<dbReference type="PANTHER" id="PTHR12549:SF38">
    <property type="entry name" value="JMJC DOMAIN-CONTAINING HISTONE DEMETHYLASE 2, ISOFORM A"/>
    <property type="match status" value="1"/>
</dbReference>
<feature type="compositionally biased region" description="Basic residues" evidence="8">
    <location>
        <begin position="227"/>
        <end position="242"/>
    </location>
</feature>
<organism evidence="11 12">
    <name type="scientific">Rubroshorea leprosula</name>
    <dbReference type="NCBI Taxonomy" id="152421"/>
    <lineage>
        <taxon>Eukaryota</taxon>
        <taxon>Viridiplantae</taxon>
        <taxon>Streptophyta</taxon>
        <taxon>Embryophyta</taxon>
        <taxon>Tracheophyta</taxon>
        <taxon>Spermatophyta</taxon>
        <taxon>Magnoliopsida</taxon>
        <taxon>eudicotyledons</taxon>
        <taxon>Gunneridae</taxon>
        <taxon>Pentapetalae</taxon>
        <taxon>rosids</taxon>
        <taxon>malvids</taxon>
        <taxon>Malvales</taxon>
        <taxon>Dipterocarpaceae</taxon>
        <taxon>Rubroshorea</taxon>
    </lineage>
</organism>
<proteinExistence type="inferred from homology"/>
<dbReference type="Pfam" id="PF02373">
    <property type="entry name" value="JmjC"/>
    <property type="match status" value="1"/>
</dbReference>
<dbReference type="PROSITE" id="PS50089">
    <property type="entry name" value="ZF_RING_2"/>
    <property type="match status" value="1"/>
</dbReference>
<dbReference type="GO" id="GO:0000118">
    <property type="term" value="C:histone deacetylase complex"/>
    <property type="evidence" value="ECO:0007669"/>
    <property type="project" value="TreeGrafter"/>
</dbReference>
<dbReference type="InterPro" id="IPR001841">
    <property type="entry name" value="Znf_RING"/>
</dbReference>
<evidence type="ECO:0000256" key="2">
    <source>
        <dbReference type="ARBA" id="ARBA00006801"/>
    </source>
</evidence>
<feature type="domain" description="JmjC" evidence="10">
    <location>
        <begin position="1071"/>
        <end position="1414"/>
    </location>
</feature>
<evidence type="ECO:0000256" key="5">
    <source>
        <dbReference type="ARBA" id="ARBA00023163"/>
    </source>
</evidence>
<dbReference type="SMART" id="SM00558">
    <property type="entry name" value="JmjC"/>
    <property type="match status" value="1"/>
</dbReference>
<comment type="similarity">
    <text evidence="2">Belongs to the JARID1 histone demethylase family.</text>
</comment>
<feature type="region of interest" description="Disordered" evidence="8">
    <location>
        <begin position="213"/>
        <end position="242"/>
    </location>
</feature>
<evidence type="ECO:0000313" key="11">
    <source>
        <dbReference type="EMBL" id="GKV25600.1"/>
    </source>
</evidence>
<comment type="subcellular location">
    <subcellularLocation>
        <location evidence="1">Nucleus</location>
    </subcellularLocation>
</comment>
<dbReference type="InterPro" id="IPR003347">
    <property type="entry name" value="JmjC_dom"/>
</dbReference>
<dbReference type="FunFam" id="2.60.120.650:FF:000033">
    <property type="entry name" value="Transcription factor jumonji (JmjC) domain-containing protein"/>
    <property type="match status" value="1"/>
</dbReference>
<dbReference type="Proteomes" id="UP001054252">
    <property type="component" value="Unassembled WGS sequence"/>
</dbReference>
<keyword evidence="4" id="KW-0805">Transcription regulation</keyword>
<dbReference type="GO" id="GO:0031490">
    <property type="term" value="F:chromatin DNA binding"/>
    <property type="evidence" value="ECO:0007669"/>
    <property type="project" value="TreeGrafter"/>
</dbReference>
<keyword evidence="7" id="KW-0862">Zinc</keyword>
<feature type="compositionally biased region" description="Gly residues" evidence="8">
    <location>
        <begin position="12"/>
        <end position="27"/>
    </location>
</feature>
<evidence type="ECO:0000256" key="1">
    <source>
        <dbReference type="ARBA" id="ARBA00004123"/>
    </source>
</evidence>
<feature type="domain" description="RING-type" evidence="9">
    <location>
        <begin position="627"/>
        <end position="674"/>
    </location>
</feature>
<sequence length="1462" mass="162348">MADADAFTGKSLQGGGLNNSENGGGPLVGIQGKEVESPGNLRVEGGKHDGAEKVSTFNNGNGGGDVLEWFGEYIDVNAGEILHLWGGGDDGYRVGVGECDQVASGFQFGFGEEIGGVQNGDAFKRLFGEDDGDGLLVGGEIQGGELGLGAGVTFQGLFSQGNGENRTEEIQDQKKDLNVCGGGIKSLLGENVCGSRLNNSAAEGNQVLHVENAGECNGGKDGSKGQVKGKRGRPKGSKNKKKILSAEQAIDGLSEVAGDCKVGNEIVQPKKKLGRPKGSKNKKRKFETAEQTIGEASEVFGRSKVETDIVQPNKKQGRPKGSKNKKRCLAGENQEMPSLVVGANNDSNQSLRFTTDFASERDGTLSSEVTVGNVGGFAIASPEKKRGRPKGSKNKKKRIAEQVQQEIKGILTGNQSSNCGVEGILLIGLENQVNNVSGEEDNGMSRETAGVSQGISENVQPKKRRGRPKGSKKKKNIADNSGEMPSKIVNNDSGCKETVLPMDLEKCSIHNFDALRTQVEGEDLNKNVVVPFTKREQREEDLNKGVNALFSVIEQGRAENLKKDVTVPFYHARASINRKRKILSAESVTAQKNIRGRKKKKKIRNQSENSESLDDTSWKKARGSSTCHQCWRNDRTGIVNCSSCKRKRYCYECIAKWYSEKTREDIEVACPFCRGNCNCRLCLKENLVNMVDQEEADANAKLQRLLYLLYKILPLLRHIQQEQQSELDVEANICGVQLTEQDILVSLLDNDDRVYCDNCNTSIVNFHRSCPNPKCSYDLCLACCHEIREGFQPGVTESEASDQHFVQRPSSQATYLNGQTPGNCAGDDQESHLSTECMSDISHKFLDWRAEADGRIPCPPKEKGGCGAETLALRRIFGASWVHQLVESAEELTTNYQLADIEFSQGCSLCDSGGSAGTVRDFEVRQAAYRESSQDNFLYCPNAMQLQDNDIEHFQTHWMRGEPVIVRNVLEKTSGLSWEPMVMWRAFLGAKKILKDEAQRVKAIDCLEWCEVEINILQFFKGYLEGRQYRNGWPAMLKLKDWPPSNSFEECLPRHGAEFVAMLPFKDYTHPNSGIMNLATKLPAVLKPDLGPKSYIAYGSFKELGRGDSVTKLHCDMSDAVNVLTHMTEVKIPRRQGKIVEKLQRKYEAEDLQELCVGIQKVSHISGQKLRKRPHKDENSGLECSAELNNCPVKHGDVGLAEGQPCFLDVNDRGPNHTAMEDFQAFPGPDNRSEKIDKKLFNQEKDYNVEEKTDSGSRQILLEATCPVKGNDDLESVRLETDKTIKSVKENQSLELVHGGAVWDIFRREDVPKLCEYLMKHQKEFHHFHNLPVNMVTHPIHDQIFYLNERHKKQLKEEFGIEPWTFEQNLGEAVFIPAGCPHQVRNRQSCIKVALDFVCPENVQECIRLTEEFRLLPKYHKAKEDKLEVKKMALYAANLAVTEAKNLISELNSSNRSNTNCS</sequence>
<evidence type="ECO:0000256" key="7">
    <source>
        <dbReference type="PROSITE-ProRule" id="PRU00175"/>
    </source>
</evidence>
<evidence type="ECO:0000259" key="10">
    <source>
        <dbReference type="PROSITE" id="PS51184"/>
    </source>
</evidence>
<gene>
    <name evidence="11" type="ORF">SLEP1_g35010</name>
</gene>
<evidence type="ECO:0000256" key="6">
    <source>
        <dbReference type="ARBA" id="ARBA00023242"/>
    </source>
</evidence>
<dbReference type="InterPro" id="IPR018866">
    <property type="entry name" value="Znf-4CXXC_R1"/>
</dbReference>
<feature type="compositionally biased region" description="Polar residues" evidence="8">
    <location>
        <begin position="450"/>
        <end position="459"/>
    </location>
</feature>
<keyword evidence="3" id="KW-0479">Metal-binding</keyword>
<evidence type="ECO:0000256" key="4">
    <source>
        <dbReference type="ARBA" id="ARBA00023015"/>
    </source>
</evidence>
<feature type="region of interest" description="Disordered" evidence="8">
    <location>
        <begin position="308"/>
        <end position="400"/>
    </location>
</feature>
<feature type="compositionally biased region" description="Basic residues" evidence="8">
    <location>
        <begin position="594"/>
        <end position="604"/>
    </location>
</feature>